<accession>A0A6G1SL22</accession>
<dbReference type="PANTHER" id="PTHR11215">
    <property type="entry name" value="METAL DEPENDENT HYDROLASE - RELATED"/>
    <property type="match status" value="1"/>
</dbReference>
<organism evidence="2">
    <name type="scientific">Aceria tosichella</name>
    <name type="common">wheat curl mite</name>
    <dbReference type="NCBI Taxonomy" id="561515"/>
    <lineage>
        <taxon>Eukaryota</taxon>
        <taxon>Metazoa</taxon>
        <taxon>Ecdysozoa</taxon>
        <taxon>Arthropoda</taxon>
        <taxon>Chelicerata</taxon>
        <taxon>Arachnida</taxon>
        <taxon>Acari</taxon>
        <taxon>Acariformes</taxon>
        <taxon>Trombidiformes</taxon>
        <taxon>Prostigmata</taxon>
        <taxon>Eupodina</taxon>
        <taxon>Eriophyoidea</taxon>
        <taxon>Eriophyidae</taxon>
        <taxon>Eriophyinae</taxon>
        <taxon>Aceriini</taxon>
        <taxon>Aceria</taxon>
    </lineage>
</organism>
<comment type="similarity">
    <text evidence="1">Belongs to the MYG1 family.</text>
</comment>
<dbReference type="AlphaFoldDB" id="A0A6G1SL22"/>
<proteinExistence type="inferred from homology"/>
<sequence length="381" mass="43216">MFVPLTGPLSRNLINICLRSPSVRLNSMSTPSKMAKVVPTIGTHNSTFHCDDVTACYMLKTLDRFKDHEIVRTRDPDLLAQAEIVVDVGGELDVERLRLDHHQRSFNQTIKDYHPNIKTTNPNKPPRLSSAGLVFAVFGKDYIVKQLSLGNTFNDIKDDAEKVKMIDAIFDKAYIEFMEEIDAIDNGVEIVDGDNVQYNYHIKSGISNRVGRYNPIDTNASDEERLDQFKRAMEMVGAEMSEGIKYLGTVWWPKRQLFRDCILRRKDFDPCGQIVFIDCDYLVGWKSAIYDFEEELGIVGEIKYVVYRDPTGGWRVTGVPVELNSFHTRVPLKEEWRGKRDDDLQSVSGVPDATFVHMSGFTGGAKSRDGIKAMVYKSLGL</sequence>
<protein>
    <submittedName>
        <fullName evidence="2">UPF0160 protein C27H6.8</fullName>
    </submittedName>
</protein>
<dbReference type="GO" id="GO:0005737">
    <property type="term" value="C:cytoplasm"/>
    <property type="evidence" value="ECO:0007669"/>
    <property type="project" value="TreeGrafter"/>
</dbReference>
<name>A0A6G1SL22_9ACAR</name>
<dbReference type="EMBL" id="GGYP01006106">
    <property type="protein sequence ID" value="MDE50877.1"/>
    <property type="molecule type" value="Transcribed_RNA"/>
</dbReference>
<dbReference type="Pfam" id="PF03690">
    <property type="entry name" value="MYG1_exonuc"/>
    <property type="match status" value="1"/>
</dbReference>
<dbReference type="PANTHER" id="PTHR11215:SF1">
    <property type="entry name" value="MYG1 EXONUCLEASE"/>
    <property type="match status" value="1"/>
</dbReference>
<reference evidence="2" key="1">
    <citation type="submission" date="2018-10" db="EMBL/GenBank/DDBJ databases">
        <title>Transcriptome assembly of Aceria tosichella (Wheat curl mite) Type 2.</title>
        <authorList>
            <person name="Scully E.D."/>
            <person name="Geib S.M."/>
            <person name="Palmer N.A."/>
            <person name="Gupta A.K."/>
            <person name="Sarath G."/>
            <person name="Tatineni S."/>
        </authorList>
    </citation>
    <scope>NUCLEOTIDE SEQUENCE</scope>
    <source>
        <strain evidence="2">LincolnNE</strain>
    </source>
</reference>
<dbReference type="GO" id="GO:0005634">
    <property type="term" value="C:nucleus"/>
    <property type="evidence" value="ECO:0007669"/>
    <property type="project" value="TreeGrafter"/>
</dbReference>
<evidence type="ECO:0000256" key="1">
    <source>
        <dbReference type="ARBA" id="ARBA00010105"/>
    </source>
</evidence>
<gene>
    <name evidence="2" type="primary">C27H6.8</name>
    <name evidence="2" type="ORF">g.12762</name>
</gene>
<evidence type="ECO:0000313" key="2">
    <source>
        <dbReference type="EMBL" id="MDE50877.1"/>
    </source>
</evidence>
<dbReference type="InterPro" id="IPR003226">
    <property type="entry name" value="MYG1_exonuclease"/>
</dbReference>